<dbReference type="InterPro" id="IPR052980">
    <property type="entry name" value="Crinkler_effector"/>
</dbReference>
<dbReference type="Proteomes" id="UP000075714">
    <property type="component" value="Unassembled WGS sequence"/>
</dbReference>
<gene>
    <name evidence="1" type="ORF">GPECTOR_8g99</name>
</gene>
<accession>A0A150GTG0</accession>
<dbReference type="EMBL" id="LSYV01000009">
    <property type="protein sequence ID" value="KXZ53109.1"/>
    <property type="molecule type" value="Genomic_DNA"/>
</dbReference>
<evidence type="ECO:0000313" key="2">
    <source>
        <dbReference type="Proteomes" id="UP000075714"/>
    </source>
</evidence>
<dbReference type="OrthoDB" id="526326at2759"/>
<comment type="caution">
    <text evidence="1">The sequence shown here is derived from an EMBL/GenBank/DDBJ whole genome shotgun (WGS) entry which is preliminary data.</text>
</comment>
<sequence>MMKQLSSLEVAQPRELLSLEQSLILHPRYTAVYVRKCYPRLFDAVASPIPASTPRGRAVSAPNFVIMGTPGIGKSLLLYYVLSRLLHLPSPPPYIIWEHAMEPGRMYCYKHQTGEVQFGDRSSFWAELRDPNTWYISDGVAPRLNCTARIILLTSSDRQIYEDMDEMGAKVLCMPLWSFREILDCRRQIYEDMDEMGAKVLCMPLWSFREILDCRREMYEDVPEARAIELHEYYGGVVR</sequence>
<dbReference type="STRING" id="33097.A0A150GTG0"/>
<dbReference type="PANTHER" id="PTHR33129:SF1">
    <property type="entry name" value="ATP-BINDING PROTEIN"/>
    <property type="match status" value="1"/>
</dbReference>
<protein>
    <submittedName>
        <fullName evidence="1">Uncharacterized protein</fullName>
    </submittedName>
</protein>
<dbReference type="PANTHER" id="PTHR33129">
    <property type="entry name" value="PROTEIN KINASE DOMAIN-CONTAINING PROTEIN-RELATED"/>
    <property type="match status" value="1"/>
</dbReference>
<evidence type="ECO:0000313" key="1">
    <source>
        <dbReference type="EMBL" id="KXZ53109.1"/>
    </source>
</evidence>
<name>A0A150GTG0_GONPE</name>
<proteinExistence type="predicted"/>
<dbReference type="AlphaFoldDB" id="A0A150GTG0"/>
<reference evidence="2" key="1">
    <citation type="journal article" date="2016" name="Nat. Commun.">
        <title>The Gonium pectorale genome demonstrates co-option of cell cycle regulation during the evolution of multicellularity.</title>
        <authorList>
            <person name="Hanschen E.R."/>
            <person name="Marriage T.N."/>
            <person name="Ferris P.J."/>
            <person name="Hamaji T."/>
            <person name="Toyoda A."/>
            <person name="Fujiyama A."/>
            <person name="Neme R."/>
            <person name="Noguchi H."/>
            <person name="Minakuchi Y."/>
            <person name="Suzuki M."/>
            <person name="Kawai-Toyooka H."/>
            <person name="Smith D.R."/>
            <person name="Sparks H."/>
            <person name="Anderson J."/>
            <person name="Bakaric R."/>
            <person name="Luria V."/>
            <person name="Karger A."/>
            <person name="Kirschner M.W."/>
            <person name="Durand P.M."/>
            <person name="Michod R.E."/>
            <person name="Nozaki H."/>
            <person name="Olson B.J."/>
        </authorList>
    </citation>
    <scope>NUCLEOTIDE SEQUENCE [LARGE SCALE GENOMIC DNA]</scope>
    <source>
        <strain evidence="2">NIES-2863</strain>
    </source>
</reference>
<keyword evidence="2" id="KW-1185">Reference proteome</keyword>
<organism evidence="1 2">
    <name type="scientific">Gonium pectorale</name>
    <name type="common">Green alga</name>
    <dbReference type="NCBI Taxonomy" id="33097"/>
    <lineage>
        <taxon>Eukaryota</taxon>
        <taxon>Viridiplantae</taxon>
        <taxon>Chlorophyta</taxon>
        <taxon>core chlorophytes</taxon>
        <taxon>Chlorophyceae</taxon>
        <taxon>CS clade</taxon>
        <taxon>Chlamydomonadales</taxon>
        <taxon>Volvocaceae</taxon>
        <taxon>Gonium</taxon>
    </lineage>
</organism>